<dbReference type="AlphaFoldDB" id="A0A8H7AU01"/>
<protein>
    <recommendedName>
        <fullName evidence="3">Heterokaryon incompatibility domain-containing protein</fullName>
    </recommendedName>
</protein>
<sequence length="274" mass="31268">MGNTFGNAYVTIAATSARDATQGFLERQSLQDPESQYVKVDSSSHGALFISTIIDDYPSDVENGVLNQRAWVLQERALSRRTIHFTANQTYWECGGGVRCETLTRMRNSKALFLSDPKFPASLMHRRIDDKIRLFQGLFEKYSQLGITDPTDRPIAISGLVDRLAETFKMRASHGVFEGYLHRSLLWHRADTARMQRIQFAEDRQIPSWSWMASSGRIEYRKVECCDVEWNSEIRFTDEGLQAPTRRLQQCKIEPRDDGACDIRSAANGADMGW</sequence>
<evidence type="ECO:0008006" key="3">
    <source>
        <dbReference type="Google" id="ProtNLM"/>
    </source>
</evidence>
<accession>A0A8H7AU01</accession>
<dbReference type="PANTHER" id="PTHR33112:SF10">
    <property type="entry name" value="TOL"/>
    <property type="match status" value="1"/>
</dbReference>
<reference evidence="1" key="1">
    <citation type="submission" date="2020-01" db="EMBL/GenBank/DDBJ databases">
        <authorList>
            <person name="Feng Z.H.Z."/>
        </authorList>
    </citation>
    <scope>NUCLEOTIDE SEQUENCE</scope>
    <source>
        <strain evidence="1">CBS107.38</strain>
    </source>
</reference>
<dbReference type="PANTHER" id="PTHR33112">
    <property type="entry name" value="DOMAIN PROTEIN, PUTATIVE-RELATED"/>
    <property type="match status" value="1"/>
</dbReference>
<dbReference type="RefSeq" id="XP_038781654.1">
    <property type="nucleotide sequence ID" value="XM_038935650.1"/>
</dbReference>
<dbReference type="EMBL" id="JAAABM010000023">
    <property type="protein sequence ID" value="KAF7671278.1"/>
    <property type="molecule type" value="Genomic_DNA"/>
</dbReference>
<keyword evidence="2" id="KW-1185">Reference proteome</keyword>
<proteinExistence type="predicted"/>
<evidence type="ECO:0000313" key="1">
    <source>
        <dbReference type="EMBL" id="KAF7671278.1"/>
    </source>
</evidence>
<evidence type="ECO:0000313" key="2">
    <source>
        <dbReference type="Proteomes" id="UP000596902"/>
    </source>
</evidence>
<reference evidence="1" key="2">
    <citation type="submission" date="2020-08" db="EMBL/GenBank/DDBJ databases">
        <title>Draft Genome Sequence of Cumin Blight Pathogen Alternaria burnsii.</title>
        <authorList>
            <person name="Feng Z."/>
        </authorList>
    </citation>
    <scope>NUCLEOTIDE SEQUENCE</scope>
    <source>
        <strain evidence="1">CBS107.38</strain>
    </source>
</reference>
<dbReference type="GeneID" id="62208828"/>
<gene>
    <name evidence="1" type="ORF">GT037_010603</name>
</gene>
<comment type="caution">
    <text evidence="1">The sequence shown here is derived from an EMBL/GenBank/DDBJ whole genome shotgun (WGS) entry which is preliminary data.</text>
</comment>
<dbReference type="Proteomes" id="UP000596902">
    <property type="component" value="Unassembled WGS sequence"/>
</dbReference>
<name>A0A8H7AU01_9PLEO</name>
<organism evidence="1 2">
    <name type="scientific">Alternaria burnsii</name>
    <dbReference type="NCBI Taxonomy" id="1187904"/>
    <lineage>
        <taxon>Eukaryota</taxon>
        <taxon>Fungi</taxon>
        <taxon>Dikarya</taxon>
        <taxon>Ascomycota</taxon>
        <taxon>Pezizomycotina</taxon>
        <taxon>Dothideomycetes</taxon>
        <taxon>Pleosporomycetidae</taxon>
        <taxon>Pleosporales</taxon>
        <taxon>Pleosporineae</taxon>
        <taxon>Pleosporaceae</taxon>
        <taxon>Alternaria</taxon>
        <taxon>Alternaria sect. Alternaria</taxon>
    </lineage>
</organism>